<feature type="domain" description="Replication factor A C-terminal" evidence="7">
    <location>
        <begin position="64"/>
        <end position="180"/>
    </location>
</feature>
<keyword evidence="4" id="KW-0862">Zinc</keyword>
<sequence length="327" mass="35341">MNDAHASYSLINLGEHVTQQISHVESQGQRAVTQDLSSGEFPVLSIEEMYNLTEVSESECWILATVVLIEGGRNDWFYASSKGCLKKVIPVDDNYHCTNVKCGQRGSKPPLKFRLRVIVADGTGCLNGLLWNTECAAILGKSPNDVRDISKNEKGTGYPKIFDQIVDNKYLFKISVSSQNISSLDQTYALCKISNDKSLIEVYSSQLTSTEENGVDQSLDIALPSAGTVELSSDGSGEQVVSLAKDTESQIHIEHSDDSQSKIVASELSSKADTESYVDIESPDDSPSKTVTTALSSKATVAGKSIAEGQGSNGKTFKRIGGKRKVD</sequence>
<name>A0ABU6XLT9_9FABA</name>
<evidence type="ECO:0000256" key="5">
    <source>
        <dbReference type="ARBA" id="ARBA00023125"/>
    </source>
</evidence>
<keyword evidence="5" id="KW-0238">DNA-binding</keyword>
<comment type="similarity">
    <text evidence="1">Belongs to the replication factor A protein 1 family.</text>
</comment>
<evidence type="ECO:0000256" key="3">
    <source>
        <dbReference type="ARBA" id="ARBA00022771"/>
    </source>
</evidence>
<keyword evidence="3" id="KW-0863">Zinc-finger</keyword>
<feature type="region of interest" description="Disordered" evidence="6">
    <location>
        <begin position="306"/>
        <end position="327"/>
    </location>
</feature>
<proteinExistence type="inferred from homology"/>
<reference evidence="8 9" key="1">
    <citation type="journal article" date="2023" name="Plants (Basel)">
        <title>Bridging the Gap: Combining Genomics and Transcriptomics Approaches to Understand Stylosanthes scabra, an Orphan Legume from the Brazilian Caatinga.</title>
        <authorList>
            <person name="Ferreira-Neto J.R.C."/>
            <person name="da Silva M.D."/>
            <person name="Binneck E."/>
            <person name="de Melo N.F."/>
            <person name="da Silva R.H."/>
            <person name="de Melo A.L.T.M."/>
            <person name="Pandolfi V."/>
            <person name="Bustamante F.O."/>
            <person name="Brasileiro-Vidal A.C."/>
            <person name="Benko-Iseppon A.M."/>
        </authorList>
    </citation>
    <scope>NUCLEOTIDE SEQUENCE [LARGE SCALE GENOMIC DNA]</scope>
    <source>
        <tissue evidence="8">Leaves</tissue>
    </source>
</reference>
<dbReference type="Pfam" id="PF08646">
    <property type="entry name" value="Rep_fac-A_C"/>
    <property type="match status" value="1"/>
</dbReference>
<organism evidence="8 9">
    <name type="scientific">Stylosanthes scabra</name>
    <dbReference type="NCBI Taxonomy" id="79078"/>
    <lineage>
        <taxon>Eukaryota</taxon>
        <taxon>Viridiplantae</taxon>
        <taxon>Streptophyta</taxon>
        <taxon>Embryophyta</taxon>
        <taxon>Tracheophyta</taxon>
        <taxon>Spermatophyta</taxon>
        <taxon>Magnoliopsida</taxon>
        <taxon>eudicotyledons</taxon>
        <taxon>Gunneridae</taxon>
        <taxon>Pentapetalae</taxon>
        <taxon>rosids</taxon>
        <taxon>fabids</taxon>
        <taxon>Fabales</taxon>
        <taxon>Fabaceae</taxon>
        <taxon>Papilionoideae</taxon>
        <taxon>50 kb inversion clade</taxon>
        <taxon>dalbergioids sensu lato</taxon>
        <taxon>Dalbergieae</taxon>
        <taxon>Pterocarpus clade</taxon>
        <taxon>Stylosanthes</taxon>
    </lineage>
</organism>
<accession>A0ABU6XLT9</accession>
<evidence type="ECO:0000256" key="2">
    <source>
        <dbReference type="ARBA" id="ARBA00022723"/>
    </source>
</evidence>
<keyword evidence="9" id="KW-1185">Reference proteome</keyword>
<dbReference type="InterPro" id="IPR047192">
    <property type="entry name" value="Euk_RPA1_DBD_C"/>
</dbReference>
<gene>
    <name evidence="8" type="ORF">PIB30_069943</name>
</gene>
<protein>
    <recommendedName>
        <fullName evidence="7">Replication factor A C-terminal domain-containing protein</fullName>
    </recommendedName>
</protein>
<dbReference type="PANTHER" id="PTHR47165">
    <property type="entry name" value="OS03G0429900 PROTEIN"/>
    <property type="match status" value="1"/>
</dbReference>
<dbReference type="InterPro" id="IPR012340">
    <property type="entry name" value="NA-bd_OB-fold"/>
</dbReference>
<evidence type="ECO:0000256" key="4">
    <source>
        <dbReference type="ARBA" id="ARBA00022833"/>
    </source>
</evidence>
<dbReference type="PANTHER" id="PTHR47165:SF4">
    <property type="entry name" value="OS03G0429900 PROTEIN"/>
    <property type="match status" value="1"/>
</dbReference>
<evidence type="ECO:0000313" key="8">
    <source>
        <dbReference type="EMBL" id="MED6198801.1"/>
    </source>
</evidence>
<feature type="compositionally biased region" description="Basic residues" evidence="6">
    <location>
        <begin position="316"/>
        <end position="327"/>
    </location>
</feature>
<dbReference type="SUPFAM" id="SSF50249">
    <property type="entry name" value="Nucleic acid-binding proteins"/>
    <property type="match status" value="1"/>
</dbReference>
<dbReference type="Gene3D" id="2.40.50.140">
    <property type="entry name" value="Nucleic acid-binding proteins"/>
    <property type="match status" value="1"/>
</dbReference>
<comment type="caution">
    <text evidence="8">The sequence shown here is derived from an EMBL/GenBank/DDBJ whole genome shotgun (WGS) entry which is preliminary data.</text>
</comment>
<keyword evidence="2" id="KW-0479">Metal-binding</keyword>
<dbReference type="Proteomes" id="UP001341840">
    <property type="component" value="Unassembled WGS sequence"/>
</dbReference>
<evidence type="ECO:0000259" key="7">
    <source>
        <dbReference type="Pfam" id="PF08646"/>
    </source>
</evidence>
<dbReference type="CDD" id="cd04476">
    <property type="entry name" value="RPA1_DBD_C"/>
    <property type="match status" value="1"/>
</dbReference>
<dbReference type="InterPro" id="IPR013955">
    <property type="entry name" value="Rep_factor-A_C"/>
</dbReference>
<evidence type="ECO:0000313" key="9">
    <source>
        <dbReference type="Proteomes" id="UP001341840"/>
    </source>
</evidence>
<dbReference type="EMBL" id="JASCZI010212226">
    <property type="protein sequence ID" value="MED6198801.1"/>
    <property type="molecule type" value="Genomic_DNA"/>
</dbReference>
<evidence type="ECO:0000256" key="1">
    <source>
        <dbReference type="ARBA" id="ARBA00005690"/>
    </source>
</evidence>
<evidence type="ECO:0000256" key="6">
    <source>
        <dbReference type="SAM" id="MobiDB-lite"/>
    </source>
</evidence>